<dbReference type="PROSITE" id="PS00571">
    <property type="entry name" value="AMIDASES"/>
    <property type="match status" value="1"/>
</dbReference>
<feature type="domain" description="Amidase" evidence="2">
    <location>
        <begin position="26"/>
        <end position="450"/>
    </location>
</feature>
<sequence length="471" mass="49128">MDNTLWQRTADELGAAVGRGELSAVEVVESHLARIAEVNPQVNAVTQSMAETARTEAAALDARRDAGERLGPLAGVPFTVKENINVAGVPTTHGIARFREFTARRDAPPVARLRAAGAIPVGHSNMPDLALGGLHSRSELFGDTRNPWNAGVTPGGSSGGDGAAVASGMAPLGLGNDSGGSVRLPAAFCGVTGLKPSAGRFPSDHRMGPDDPSLASQLIPVDGPLARTVGDLRLAYETLAGADPVDPRAVAMPLNGLAPRAPWRVAVVRDPGGQGTHPAVRTAVAAAADALSDAGYEVEEIEDVPRLAETLEVYGRLIMTEFSLAWPHIGPVIPENSRAYIEMSMERAKPADLAEYLRLTGVWLGLRRSWAELMTRHELVLGPVFTEPPVEPGLESSGPEGFERVTGAMRLCSATSLVGLPAVSVPGAVVDGLPQGVQLIGPMFREDLCLTAAEAVERRTGVLTPISPAGG</sequence>
<dbReference type="Proteomes" id="UP000311713">
    <property type="component" value="Unassembled WGS sequence"/>
</dbReference>
<dbReference type="SUPFAM" id="SSF75304">
    <property type="entry name" value="Amidase signature (AS) enzymes"/>
    <property type="match status" value="1"/>
</dbReference>
<keyword evidence="4" id="KW-1185">Reference proteome</keyword>
<dbReference type="InterPro" id="IPR000120">
    <property type="entry name" value="Amidase"/>
</dbReference>
<evidence type="ECO:0000313" key="4">
    <source>
        <dbReference type="Proteomes" id="UP000311713"/>
    </source>
</evidence>
<gene>
    <name evidence="3" type="ORF">FH715_11660</name>
</gene>
<dbReference type="InterPro" id="IPR036928">
    <property type="entry name" value="AS_sf"/>
</dbReference>
<reference evidence="3 4" key="1">
    <citation type="submission" date="2019-06" db="EMBL/GenBank/DDBJ databases">
        <title>Draft genome of Streptomyces sedi sp. JCM16909.</title>
        <authorList>
            <person name="Klykleung N."/>
            <person name="Tanasupawat S."/>
            <person name="Kudo T."/>
            <person name="Yuki M."/>
            <person name="Ohkuma M."/>
        </authorList>
    </citation>
    <scope>NUCLEOTIDE SEQUENCE [LARGE SCALE GENOMIC DNA]</scope>
    <source>
        <strain evidence="3 4">JCM 16909</strain>
    </source>
</reference>
<evidence type="ECO:0000313" key="3">
    <source>
        <dbReference type="EMBL" id="TNM30648.1"/>
    </source>
</evidence>
<comment type="caution">
    <text evidence="3">The sequence shown here is derived from an EMBL/GenBank/DDBJ whole genome shotgun (WGS) entry which is preliminary data.</text>
</comment>
<accession>A0A5C4V4G4</accession>
<dbReference type="PANTHER" id="PTHR11895:SF7">
    <property type="entry name" value="GLUTAMYL-TRNA(GLN) AMIDOTRANSFERASE SUBUNIT A, MITOCHONDRIAL"/>
    <property type="match status" value="1"/>
</dbReference>
<dbReference type="InterPro" id="IPR020556">
    <property type="entry name" value="Amidase_CS"/>
</dbReference>
<dbReference type="RefSeq" id="WP_139644159.1">
    <property type="nucleotide sequence ID" value="NZ_BAAAZS010000039.1"/>
</dbReference>
<proteinExistence type="inferred from homology"/>
<comment type="similarity">
    <text evidence="1">Belongs to the amidase family.</text>
</comment>
<dbReference type="InterPro" id="IPR023631">
    <property type="entry name" value="Amidase_dom"/>
</dbReference>
<evidence type="ECO:0000256" key="1">
    <source>
        <dbReference type="ARBA" id="ARBA00009199"/>
    </source>
</evidence>
<dbReference type="AlphaFoldDB" id="A0A5C4V4G4"/>
<name>A0A5C4V4G4_9ACTN</name>
<protein>
    <submittedName>
        <fullName evidence="3">Indole acetimide hydrolase</fullName>
    </submittedName>
</protein>
<dbReference type="OrthoDB" id="182039at2"/>
<dbReference type="PANTHER" id="PTHR11895">
    <property type="entry name" value="TRANSAMIDASE"/>
    <property type="match status" value="1"/>
</dbReference>
<dbReference type="NCBIfam" id="NF005687">
    <property type="entry name" value="PRK07487.1"/>
    <property type="match status" value="1"/>
</dbReference>
<dbReference type="GO" id="GO:0016787">
    <property type="term" value="F:hydrolase activity"/>
    <property type="evidence" value="ECO:0007669"/>
    <property type="project" value="UniProtKB-KW"/>
</dbReference>
<dbReference type="Gene3D" id="3.90.1300.10">
    <property type="entry name" value="Amidase signature (AS) domain"/>
    <property type="match status" value="1"/>
</dbReference>
<organism evidence="3 4">
    <name type="scientific">Streptomyces sedi</name>
    <dbReference type="NCBI Taxonomy" id="555059"/>
    <lineage>
        <taxon>Bacteria</taxon>
        <taxon>Bacillati</taxon>
        <taxon>Actinomycetota</taxon>
        <taxon>Actinomycetes</taxon>
        <taxon>Kitasatosporales</taxon>
        <taxon>Streptomycetaceae</taxon>
        <taxon>Streptomyces</taxon>
    </lineage>
</organism>
<dbReference type="Pfam" id="PF01425">
    <property type="entry name" value="Amidase"/>
    <property type="match status" value="1"/>
</dbReference>
<dbReference type="EMBL" id="VDGT01000007">
    <property type="protein sequence ID" value="TNM30648.1"/>
    <property type="molecule type" value="Genomic_DNA"/>
</dbReference>
<keyword evidence="3" id="KW-0378">Hydrolase</keyword>
<evidence type="ECO:0000259" key="2">
    <source>
        <dbReference type="Pfam" id="PF01425"/>
    </source>
</evidence>